<dbReference type="Gene3D" id="1.10.540.10">
    <property type="entry name" value="Acyl-CoA dehydrogenase/oxidase, N-terminal domain"/>
    <property type="match status" value="1"/>
</dbReference>
<name>A0A7X6M0Q8_9NOCA</name>
<evidence type="ECO:0000256" key="5">
    <source>
        <dbReference type="ARBA" id="ARBA00023002"/>
    </source>
</evidence>
<feature type="domain" description="Acyl-CoA dehydrogenase/oxidase C-terminal" evidence="6">
    <location>
        <begin position="218"/>
        <end position="367"/>
    </location>
</feature>
<evidence type="ECO:0000259" key="6">
    <source>
        <dbReference type="Pfam" id="PF00441"/>
    </source>
</evidence>
<reference evidence="8 9" key="1">
    <citation type="submission" date="2020-04" db="EMBL/GenBank/DDBJ databases">
        <title>MicrobeNet Type strains.</title>
        <authorList>
            <person name="Nicholson A.C."/>
        </authorList>
    </citation>
    <scope>NUCLEOTIDE SEQUENCE [LARGE SCALE GENOMIC DNA]</scope>
    <source>
        <strain evidence="8 9">DSM 44445</strain>
    </source>
</reference>
<organism evidence="8 9">
    <name type="scientific">Nocardia veterana</name>
    <dbReference type="NCBI Taxonomy" id="132249"/>
    <lineage>
        <taxon>Bacteria</taxon>
        <taxon>Bacillati</taxon>
        <taxon>Actinomycetota</taxon>
        <taxon>Actinomycetes</taxon>
        <taxon>Mycobacteriales</taxon>
        <taxon>Nocardiaceae</taxon>
        <taxon>Nocardia</taxon>
    </lineage>
</organism>
<dbReference type="PANTHER" id="PTHR43884:SF20">
    <property type="entry name" value="ACYL-COA DEHYDROGENASE FADE28"/>
    <property type="match status" value="1"/>
</dbReference>
<dbReference type="Proteomes" id="UP000523447">
    <property type="component" value="Unassembled WGS sequence"/>
</dbReference>
<comment type="caution">
    <text evidence="8">The sequence shown here is derived from an EMBL/GenBank/DDBJ whole genome shotgun (WGS) entry which is preliminary data.</text>
</comment>
<dbReference type="InterPro" id="IPR013786">
    <property type="entry name" value="AcylCoA_DH/ox_N"/>
</dbReference>
<evidence type="ECO:0000313" key="8">
    <source>
        <dbReference type="EMBL" id="NKY87614.1"/>
    </source>
</evidence>
<dbReference type="EMBL" id="JAAXPE010000019">
    <property type="protein sequence ID" value="NKY87614.1"/>
    <property type="molecule type" value="Genomic_DNA"/>
</dbReference>
<dbReference type="GO" id="GO:0050660">
    <property type="term" value="F:flavin adenine dinucleotide binding"/>
    <property type="evidence" value="ECO:0007669"/>
    <property type="project" value="InterPro"/>
</dbReference>
<dbReference type="InterPro" id="IPR037069">
    <property type="entry name" value="AcylCoA_DH/ox_N_sf"/>
</dbReference>
<keyword evidence="3" id="KW-0285">Flavoprotein</keyword>
<dbReference type="Gene3D" id="2.40.110.10">
    <property type="entry name" value="Butyryl-CoA Dehydrogenase, subunit A, domain 2"/>
    <property type="match status" value="1"/>
</dbReference>
<keyword evidence="4" id="KW-0274">FAD</keyword>
<dbReference type="InterPro" id="IPR009075">
    <property type="entry name" value="AcylCo_DH/oxidase_C"/>
</dbReference>
<gene>
    <name evidence="8" type="ORF">HGA07_18505</name>
</gene>
<comment type="cofactor">
    <cofactor evidence="1">
        <name>FAD</name>
        <dbReference type="ChEBI" id="CHEBI:57692"/>
    </cofactor>
</comment>
<evidence type="ECO:0000256" key="4">
    <source>
        <dbReference type="ARBA" id="ARBA00022827"/>
    </source>
</evidence>
<dbReference type="InterPro" id="IPR046373">
    <property type="entry name" value="Acyl-CoA_Oxase/DH_mid-dom_sf"/>
</dbReference>
<evidence type="ECO:0000256" key="1">
    <source>
        <dbReference type="ARBA" id="ARBA00001974"/>
    </source>
</evidence>
<keyword evidence="5" id="KW-0560">Oxidoreductase</keyword>
<dbReference type="Pfam" id="PF02771">
    <property type="entry name" value="Acyl-CoA_dh_N"/>
    <property type="match status" value="1"/>
</dbReference>
<evidence type="ECO:0000259" key="7">
    <source>
        <dbReference type="Pfam" id="PF02771"/>
    </source>
</evidence>
<dbReference type="GO" id="GO:0003995">
    <property type="term" value="F:acyl-CoA dehydrogenase activity"/>
    <property type="evidence" value="ECO:0007669"/>
    <property type="project" value="TreeGrafter"/>
</dbReference>
<dbReference type="SUPFAM" id="SSF56645">
    <property type="entry name" value="Acyl-CoA dehydrogenase NM domain-like"/>
    <property type="match status" value="1"/>
</dbReference>
<protein>
    <submittedName>
        <fullName evidence="8">Acyl-CoA/acyl-ACP dehydrogenase</fullName>
    </submittedName>
</protein>
<keyword evidence="9" id="KW-1185">Reference proteome</keyword>
<dbReference type="SUPFAM" id="SSF47203">
    <property type="entry name" value="Acyl-CoA dehydrogenase C-terminal domain-like"/>
    <property type="match status" value="1"/>
</dbReference>
<feature type="domain" description="Acyl-CoA dehydrogenase/oxidase N-terminal" evidence="7">
    <location>
        <begin position="7"/>
        <end position="101"/>
    </location>
</feature>
<dbReference type="InterPro" id="IPR009100">
    <property type="entry name" value="AcylCoA_DH/oxidase_NM_dom_sf"/>
</dbReference>
<comment type="similarity">
    <text evidence="2">Belongs to the acyl-CoA dehydrogenase family.</text>
</comment>
<dbReference type="RefSeq" id="WP_040723906.1">
    <property type="nucleotide sequence ID" value="NZ_CAWPHS010000011.1"/>
</dbReference>
<evidence type="ECO:0000256" key="2">
    <source>
        <dbReference type="ARBA" id="ARBA00009347"/>
    </source>
</evidence>
<evidence type="ECO:0000313" key="9">
    <source>
        <dbReference type="Proteomes" id="UP000523447"/>
    </source>
</evidence>
<accession>A0A7X6M0Q8</accession>
<sequence length="375" mass="38641">MGIDAQERDALAEAVREAASSGPREFLDDRGNPARDVRLWKVLTEQMGLAGLLIPEEDGGAGAGIAELSVVLEQLARALAVVPALSSLGAAASLLRLTGTPTATALANRLASEGLCATVAWADPSSHTAAPLLAADGQPGEGAEVTVSGRAEFVLDGANADVILFPARYGDSDVVVSVSTSAPSVRREAMPGLDLTRGLASVSLDNASATVLGDVNLQAALDVTQVLISAEQVGIAQHCHDAAVAWAKERIQFDRPIGQFQAIKHQLVDLLMAVELARSSHDVAVAAADAYLAAPSESAARALGVAASAAAARCGDAAARVADESLHIFGGIGFTWEHDAHLYLRRAKVLETLFGSPAAHRARFASTLLEEAANG</sequence>
<dbReference type="PANTHER" id="PTHR43884">
    <property type="entry name" value="ACYL-COA DEHYDROGENASE"/>
    <property type="match status" value="1"/>
</dbReference>
<evidence type="ECO:0000256" key="3">
    <source>
        <dbReference type="ARBA" id="ARBA00022630"/>
    </source>
</evidence>
<dbReference type="InterPro" id="IPR036250">
    <property type="entry name" value="AcylCo_DH-like_C"/>
</dbReference>
<proteinExistence type="inferred from homology"/>
<dbReference type="AlphaFoldDB" id="A0A7X6M0Q8"/>
<dbReference type="Pfam" id="PF00441">
    <property type="entry name" value="Acyl-CoA_dh_1"/>
    <property type="match status" value="1"/>
</dbReference>
<dbReference type="Gene3D" id="1.20.140.10">
    <property type="entry name" value="Butyryl-CoA Dehydrogenase, subunit A, domain 3"/>
    <property type="match status" value="1"/>
</dbReference>